<dbReference type="SUPFAM" id="SSF100950">
    <property type="entry name" value="NagB/RpiA/CoA transferase-like"/>
    <property type="match status" value="1"/>
</dbReference>
<dbReference type="Pfam" id="PF00455">
    <property type="entry name" value="DeoRC"/>
    <property type="match status" value="1"/>
</dbReference>
<dbReference type="AlphaFoldDB" id="A0A229UJI2"/>
<dbReference type="PANTHER" id="PTHR30363">
    <property type="entry name" value="HTH-TYPE TRANSCRIPTIONAL REGULATOR SRLR-RELATED"/>
    <property type="match status" value="1"/>
</dbReference>
<dbReference type="InterPro" id="IPR036388">
    <property type="entry name" value="WH-like_DNA-bd_sf"/>
</dbReference>
<dbReference type="PROSITE" id="PS51000">
    <property type="entry name" value="HTH_DEOR_2"/>
    <property type="match status" value="1"/>
</dbReference>
<dbReference type="InterPro" id="IPR037171">
    <property type="entry name" value="NagB/RpiA_transferase-like"/>
</dbReference>
<dbReference type="PROSITE" id="PS00894">
    <property type="entry name" value="HTH_DEOR_1"/>
    <property type="match status" value="1"/>
</dbReference>
<dbReference type="EMBL" id="NMQW01000046">
    <property type="protein sequence ID" value="OXM83465.1"/>
    <property type="molecule type" value="Genomic_DNA"/>
</dbReference>
<feature type="domain" description="HTH deoR-type" evidence="4">
    <location>
        <begin position="9"/>
        <end position="64"/>
    </location>
</feature>
<dbReference type="Gene3D" id="1.10.10.10">
    <property type="entry name" value="Winged helix-like DNA-binding domain superfamily/Winged helix DNA-binding domain"/>
    <property type="match status" value="1"/>
</dbReference>
<dbReference type="GO" id="GO:0003677">
    <property type="term" value="F:DNA binding"/>
    <property type="evidence" value="ECO:0007669"/>
    <property type="project" value="UniProtKB-KW"/>
</dbReference>
<gene>
    <name evidence="5" type="ORF">CF651_25415</name>
</gene>
<keyword evidence="6" id="KW-1185">Reference proteome</keyword>
<evidence type="ECO:0000256" key="1">
    <source>
        <dbReference type="ARBA" id="ARBA00023015"/>
    </source>
</evidence>
<dbReference type="SMART" id="SM00420">
    <property type="entry name" value="HTH_DEOR"/>
    <property type="match status" value="1"/>
</dbReference>
<sequence>MSDQELSKGEERRNKIMNVLKTQGRITIQEMMEKFHCSEATARRDLDYLVRTEAIIRTIGGAQFEGIAGMREVSFDEKKQLLWVEKEAIALKAAALIEEGDVIGLTGGTTTYLIAKAIKSRRNITVVTNAVNIAMELADSDGVQVVLTGGVLRKNSFELCGPLAEKIVEDLNIGKMFMGADGFALEQGVTTYSELEAQIAKLLIKRSAQTIAVIDHSKMGKASLFGIVPLTALDGCITDAVLAPELEAALKAANVALYVAERAGFSS</sequence>
<reference evidence="5 6" key="1">
    <citation type="submission" date="2017-07" db="EMBL/GenBank/DDBJ databases">
        <title>Genome sequencing and assembly of Paenibacillus rigui.</title>
        <authorList>
            <person name="Mayilraj S."/>
        </authorList>
    </citation>
    <scope>NUCLEOTIDE SEQUENCE [LARGE SCALE GENOMIC DNA]</scope>
    <source>
        <strain evidence="5 6">JCM 16352</strain>
    </source>
</reference>
<dbReference type="Proteomes" id="UP000215509">
    <property type="component" value="Unassembled WGS sequence"/>
</dbReference>
<keyword evidence="1" id="KW-0805">Transcription regulation</keyword>
<dbReference type="SUPFAM" id="SSF46785">
    <property type="entry name" value="Winged helix' DNA-binding domain"/>
    <property type="match status" value="1"/>
</dbReference>
<dbReference type="SMART" id="SM01134">
    <property type="entry name" value="DeoRC"/>
    <property type="match status" value="1"/>
</dbReference>
<evidence type="ECO:0000259" key="4">
    <source>
        <dbReference type="PROSITE" id="PS51000"/>
    </source>
</evidence>
<evidence type="ECO:0000256" key="3">
    <source>
        <dbReference type="ARBA" id="ARBA00023163"/>
    </source>
</evidence>
<dbReference type="InterPro" id="IPR014036">
    <property type="entry name" value="DeoR-like_C"/>
</dbReference>
<dbReference type="InterPro" id="IPR036390">
    <property type="entry name" value="WH_DNA-bd_sf"/>
</dbReference>
<organism evidence="5 6">
    <name type="scientific">Paenibacillus rigui</name>
    <dbReference type="NCBI Taxonomy" id="554312"/>
    <lineage>
        <taxon>Bacteria</taxon>
        <taxon>Bacillati</taxon>
        <taxon>Bacillota</taxon>
        <taxon>Bacilli</taxon>
        <taxon>Bacillales</taxon>
        <taxon>Paenibacillaceae</taxon>
        <taxon>Paenibacillus</taxon>
    </lineage>
</organism>
<comment type="caution">
    <text evidence="5">The sequence shown here is derived from an EMBL/GenBank/DDBJ whole genome shotgun (WGS) entry which is preliminary data.</text>
</comment>
<proteinExistence type="predicted"/>
<dbReference type="Gene3D" id="3.40.50.1360">
    <property type="match status" value="1"/>
</dbReference>
<dbReference type="PANTHER" id="PTHR30363:SF44">
    <property type="entry name" value="AGA OPERON TRANSCRIPTIONAL REPRESSOR-RELATED"/>
    <property type="match status" value="1"/>
</dbReference>
<dbReference type="InterPro" id="IPR018356">
    <property type="entry name" value="Tscrpt_reg_HTH_DeoR_CS"/>
</dbReference>
<protein>
    <submittedName>
        <fullName evidence="5">DeoR family transcriptional regulator</fullName>
    </submittedName>
</protein>
<accession>A0A229UJI2</accession>
<dbReference type="Pfam" id="PF08220">
    <property type="entry name" value="HTH_DeoR"/>
    <property type="match status" value="1"/>
</dbReference>
<name>A0A229UJI2_9BACL</name>
<dbReference type="GO" id="GO:0003700">
    <property type="term" value="F:DNA-binding transcription factor activity"/>
    <property type="evidence" value="ECO:0007669"/>
    <property type="project" value="InterPro"/>
</dbReference>
<dbReference type="OrthoDB" id="9797223at2"/>
<dbReference type="RefSeq" id="WP_094017681.1">
    <property type="nucleotide sequence ID" value="NZ_NMQW01000046.1"/>
</dbReference>
<evidence type="ECO:0000313" key="5">
    <source>
        <dbReference type="EMBL" id="OXM83465.1"/>
    </source>
</evidence>
<keyword evidence="3" id="KW-0804">Transcription</keyword>
<keyword evidence="2" id="KW-0238">DNA-binding</keyword>
<dbReference type="InterPro" id="IPR001034">
    <property type="entry name" value="DeoR_HTH"/>
</dbReference>
<evidence type="ECO:0000313" key="6">
    <source>
        <dbReference type="Proteomes" id="UP000215509"/>
    </source>
</evidence>
<evidence type="ECO:0000256" key="2">
    <source>
        <dbReference type="ARBA" id="ARBA00023125"/>
    </source>
</evidence>
<dbReference type="InterPro" id="IPR050313">
    <property type="entry name" value="Carb_Metab_HTH_regulators"/>
</dbReference>